<dbReference type="AlphaFoldDB" id="A0A507CY79"/>
<evidence type="ECO:0000313" key="3">
    <source>
        <dbReference type="EMBL" id="TPX44106.1"/>
    </source>
</evidence>
<feature type="coiled-coil region" evidence="1">
    <location>
        <begin position="334"/>
        <end position="368"/>
    </location>
</feature>
<keyword evidence="2" id="KW-1133">Transmembrane helix</keyword>
<protein>
    <submittedName>
        <fullName evidence="3">Uncharacterized protein</fullName>
    </submittedName>
</protein>
<organism evidence="3 4">
    <name type="scientific">Synchytrium endobioticum</name>
    <dbReference type="NCBI Taxonomy" id="286115"/>
    <lineage>
        <taxon>Eukaryota</taxon>
        <taxon>Fungi</taxon>
        <taxon>Fungi incertae sedis</taxon>
        <taxon>Chytridiomycota</taxon>
        <taxon>Chytridiomycota incertae sedis</taxon>
        <taxon>Chytridiomycetes</taxon>
        <taxon>Synchytriales</taxon>
        <taxon>Synchytriaceae</taxon>
        <taxon>Synchytrium</taxon>
    </lineage>
</organism>
<accession>A0A507CY79</accession>
<evidence type="ECO:0000256" key="1">
    <source>
        <dbReference type="SAM" id="Coils"/>
    </source>
</evidence>
<dbReference type="Proteomes" id="UP000317494">
    <property type="component" value="Unassembled WGS sequence"/>
</dbReference>
<keyword evidence="4" id="KW-1185">Reference proteome</keyword>
<feature type="non-terminal residue" evidence="3">
    <location>
        <position position="1"/>
    </location>
</feature>
<keyword evidence="2" id="KW-0472">Membrane</keyword>
<evidence type="ECO:0000313" key="4">
    <source>
        <dbReference type="Proteomes" id="UP000317494"/>
    </source>
</evidence>
<dbReference type="VEuPathDB" id="FungiDB:SeMB42_g04431"/>
<feature type="transmembrane region" description="Helical" evidence="2">
    <location>
        <begin position="27"/>
        <end position="46"/>
    </location>
</feature>
<keyword evidence="1" id="KW-0175">Coiled coil</keyword>
<name>A0A507CY79_9FUNG</name>
<sequence length="627" mass="71264">PTLCTSVVFAVYSCTLRTADLIRMVKSINIILVIILTALITTIGAAPEWDDDAIMNVARKMIKCAAGVVNKRTAALGNPFLGCMHDWSDQTYIGAQIAGIVSKSIPPFSPFQNQQLFQEPIESMRTSQVHFTRAYHSLVFEKLKTLFMKIELCIAELLNSEKKLNRVATYLLMHHDLEERCRQLLRRRSENCSKWRELELPHYDWGHVRTVLLPTLLNQLAQSQSPICNDVTPAGMLECFQMRVQNVIEGRKEEVRRGLPFNLRAVLDPTSYVATLIAQIRSDSRPFAFTEEQLLEEPKASMLQDQLHLTRVYHRLVVETLKTLVIMIKNNLRAHEHKVKLEQALAEVECAQRMHQNLESAYKQIHQKTHNRSIGRRRKLKLPVNGLAPLDSTQSTREAQNYAYNDQPVFNHGPGSGLEASTGQPGPWMVERVTREDSVAKQPQRVGIHDDPKQQVLIDFPGVADMTWKAAPGNHGHSHDDRDALTDDRYSSELHRPPSGHSRWQSSKKYSGQAVWPMVGFYMTLRFIGSLIYTFDMCCVHELESSQLTANVPYFNVHQESNLFVERSVIAAGTVQVNGHSPTLQTITIIKDGDIPFRFEYAHGADEVTNLAYTNMLIDLIHSKRIR</sequence>
<proteinExistence type="predicted"/>
<keyword evidence="2" id="KW-0812">Transmembrane</keyword>
<reference evidence="3 4" key="1">
    <citation type="journal article" date="2019" name="Sci. Rep.">
        <title>Comparative genomics of chytrid fungi reveal insights into the obligate biotrophic and pathogenic lifestyle of Synchytrium endobioticum.</title>
        <authorList>
            <person name="van de Vossenberg B.T.L.H."/>
            <person name="Warris S."/>
            <person name="Nguyen H.D.T."/>
            <person name="van Gent-Pelzer M.P.E."/>
            <person name="Joly D.L."/>
            <person name="van de Geest H.C."/>
            <person name="Bonants P.J.M."/>
            <person name="Smith D.S."/>
            <person name="Levesque C.A."/>
            <person name="van der Lee T.A.J."/>
        </authorList>
    </citation>
    <scope>NUCLEOTIDE SEQUENCE [LARGE SCALE GENOMIC DNA]</scope>
    <source>
        <strain evidence="3 4">MB42</strain>
    </source>
</reference>
<gene>
    <name evidence="3" type="ORF">SeMB42_g04431</name>
</gene>
<dbReference type="EMBL" id="QEAN01000179">
    <property type="protein sequence ID" value="TPX44106.1"/>
    <property type="molecule type" value="Genomic_DNA"/>
</dbReference>
<comment type="caution">
    <text evidence="3">The sequence shown here is derived from an EMBL/GenBank/DDBJ whole genome shotgun (WGS) entry which is preliminary data.</text>
</comment>
<evidence type="ECO:0000256" key="2">
    <source>
        <dbReference type="SAM" id="Phobius"/>
    </source>
</evidence>